<protein>
    <submittedName>
        <fullName evidence="1">Uncharacterized protein</fullName>
    </submittedName>
</protein>
<name>Q0RMM7_FRAAA</name>
<dbReference type="AlphaFoldDB" id="Q0RMM7"/>
<proteinExistence type="predicted"/>
<dbReference type="STRING" id="326424.FRAAL2573"/>
<dbReference type="KEGG" id="fal:FRAAL2573"/>
<dbReference type="EMBL" id="CT573213">
    <property type="protein sequence ID" value="CAJ61220.1"/>
    <property type="molecule type" value="Genomic_DNA"/>
</dbReference>
<evidence type="ECO:0000313" key="1">
    <source>
        <dbReference type="EMBL" id="CAJ61220.1"/>
    </source>
</evidence>
<reference evidence="1 2" key="1">
    <citation type="journal article" date="2007" name="Genome Res.">
        <title>Genome characteristics of facultatively symbiotic Frankia sp. strains reflect host range and host plant biogeography.</title>
        <authorList>
            <person name="Normand P."/>
            <person name="Lapierre P."/>
            <person name="Tisa L.S."/>
            <person name="Gogarten J.P."/>
            <person name="Alloisio N."/>
            <person name="Bagnarol E."/>
            <person name="Bassi C.A."/>
            <person name="Berry A.M."/>
            <person name="Bickhart D.M."/>
            <person name="Choisne N."/>
            <person name="Couloux A."/>
            <person name="Cournoyer B."/>
            <person name="Cruveiller S."/>
            <person name="Daubin V."/>
            <person name="Demange N."/>
            <person name="Francino M.P."/>
            <person name="Goltsman E."/>
            <person name="Huang Y."/>
            <person name="Kopp O.R."/>
            <person name="Labarre L."/>
            <person name="Lapidus A."/>
            <person name="Lavire C."/>
            <person name="Marechal J."/>
            <person name="Martinez M."/>
            <person name="Mastronunzio J.E."/>
            <person name="Mullin B.C."/>
            <person name="Niemann J."/>
            <person name="Pujic P."/>
            <person name="Rawnsley T."/>
            <person name="Rouy Z."/>
            <person name="Schenowitz C."/>
            <person name="Sellstedt A."/>
            <person name="Tavares F."/>
            <person name="Tomkins J.P."/>
            <person name="Vallenet D."/>
            <person name="Valverde C."/>
            <person name="Wall L.G."/>
            <person name="Wang Y."/>
            <person name="Medigue C."/>
            <person name="Benson D.R."/>
        </authorList>
    </citation>
    <scope>NUCLEOTIDE SEQUENCE [LARGE SCALE GENOMIC DNA]</scope>
    <source>
        <strain evidence="2">DSM 45986 / CECT 9034 / ACN14a</strain>
    </source>
</reference>
<gene>
    <name evidence="1" type="ordered locus">FRAAL2573</name>
</gene>
<accession>Q0RMM7</accession>
<dbReference type="HOGENOM" id="CLU_1934930_0_0_11"/>
<dbReference type="Proteomes" id="UP000000657">
    <property type="component" value="Chromosome"/>
</dbReference>
<evidence type="ECO:0000313" key="2">
    <source>
        <dbReference type="Proteomes" id="UP000000657"/>
    </source>
</evidence>
<organism evidence="1 2">
    <name type="scientific">Frankia alni (strain DSM 45986 / CECT 9034 / ACN14a)</name>
    <dbReference type="NCBI Taxonomy" id="326424"/>
    <lineage>
        <taxon>Bacteria</taxon>
        <taxon>Bacillati</taxon>
        <taxon>Actinomycetota</taxon>
        <taxon>Actinomycetes</taxon>
        <taxon>Frankiales</taxon>
        <taxon>Frankiaceae</taxon>
        <taxon>Frankia</taxon>
    </lineage>
</organism>
<sequence>MRLVRRTTASWIARGLAWRKGQLTAADVGRRLGLPVSESELVGWVSKWPVSVRGHAGESVLSALPATQPAELMISIAEWLQDVIADGGTSDPVPPCPGHRHSTRPQIHQEQAWWVCPVDGPIRPWQVFTE</sequence>
<keyword evidence="2" id="KW-1185">Reference proteome</keyword>